<dbReference type="AlphaFoldDB" id="I3IIK2"/>
<dbReference type="GO" id="GO:0044877">
    <property type="term" value="F:protein-containing complex binding"/>
    <property type="evidence" value="ECO:0007669"/>
    <property type="project" value="TreeGrafter"/>
</dbReference>
<sequence length="299" mass="33681">MKILLTGSTGFVGKQLLHDLIDNDYQVRCLVRQGSENKITNYKDKNIDIVYGDTTDARSLDDTLKGCDAVINLVGIIREFPGKGVTFERLHYEGTANLVTAARTQGIRRFIHMSALGARPQGKTQYQQTKFRAEEFVRDSGLDYTIFRPSIIFGPGDKFVNLFANMLKTQQFVPVVGNGKYKMQPVALENVSSGFVKSIGQKNAIGKTFEIGGPEKMEFDKLIDIIGEVLCLPPYKIHIPAFIMRCMAEMFDWIPSFPITTEQITMLLEGNVCDERPFFEHFGIKPIGFKEGISQYLQI</sequence>
<evidence type="ECO:0000313" key="3">
    <source>
        <dbReference type="Proteomes" id="UP000002985"/>
    </source>
</evidence>
<dbReference type="eggNOG" id="COG0702">
    <property type="taxonomic scope" value="Bacteria"/>
</dbReference>
<evidence type="ECO:0000313" key="2">
    <source>
        <dbReference type="EMBL" id="GAB61547.1"/>
    </source>
</evidence>
<dbReference type="Pfam" id="PF13460">
    <property type="entry name" value="NAD_binding_10"/>
    <property type="match status" value="1"/>
</dbReference>
<comment type="caution">
    <text evidence="2">The sequence shown here is derived from an EMBL/GenBank/DDBJ whole genome shotgun (WGS) entry which is preliminary data.</text>
</comment>
<feature type="domain" description="NAD(P)-binding" evidence="1">
    <location>
        <begin position="7"/>
        <end position="151"/>
    </location>
</feature>
<organism evidence="2 3">
    <name type="scientific">Candidatus Jettenia caeni</name>
    <dbReference type="NCBI Taxonomy" id="247490"/>
    <lineage>
        <taxon>Bacteria</taxon>
        <taxon>Pseudomonadati</taxon>
        <taxon>Planctomycetota</taxon>
        <taxon>Candidatus Brocadiia</taxon>
        <taxon>Candidatus Brocadiales</taxon>
        <taxon>Candidatus Brocadiaceae</taxon>
        <taxon>Candidatus Jettenia</taxon>
    </lineage>
</organism>
<proteinExistence type="predicted"/>
<dbReference type="SUPFAM" id="SSF51735">
    <property type="entry name" value="NAD(P)-binding Rossmann-fold domains"/>
    <property type="match status" value="1"/>
</dbReference>
<protein>
    <submittedName>
        <fullName evidence="2">NAD-dependent epimerase/dehydratase</fullName>
    </submittedName>
</protein>
<dbReference type="InterPro" id="IPR036291">
    <property type="entry name" value="NAD(P)-bd_dom_sf"/>
</dbReference>
<dbReference type="FunFam" id="3.40.50.720:FF:000702">
    <property type="entry name" value="NADH dehydrogenase (Ubiquinone)"/>
    <property type="match status" value="1"/>
</dbReference>
<dbReference type="InterPro" id="IPR016040">
    <property type="entry name" value="NAD(P)-bd_dom"/>
</dbReference>
<accession>I3IIK2</accession>
<dbReference type="PANTHER" id="PTHR12126:SF11">
    <property type="entry name" value="NADH DEHYDROGENASE [UBIQUINONE] 1 ALPHA SUBCOMPLEX SUBUNIT 9, MITOCHONDRIAL"/>
    <property type="match status" value="1"/>
</dbReference>
<dbReference type="Proteomes" id="UP000002985">
    <property type="component" value="Unassembled WGS sequence"/>
</dbReference>
<evidence type="ECO:0000259" key="1">
    <source>
        <dbReference type="Pfam" id="PF13460"/>
    </source>
</evidence>
<reference evidence="2 3" key="1">
    <citation type="journal article" date="2012" name="FEBS Lett.">
        <title>Anammox organism KSU-1 expresses a NirK-type copper-containing nitrite reductase instead of a NirS-type with cytochrome cd1.</title>
        <authorList>
            <person name="Hira D."/>
            <person name="Toh H."/>
            <person name="Migita C.T."/>
            <person name="Okubo H."/>
            <person name="Nishiyama T."/>
            <person name="Hattori M."/>
            <person name="Furukawa K."/>
            <person name="Fujii T."/>
        </authorList>
    </citation>
    <scope>NUCLEOTIDE SEQUENCE [LARGE SCALE GENOMIC DNA]</scope>
</reference>
<keyword evidence="3" id="KW-1185">Reference proteome</keyword>
<dbReference type="InterPro" id="IPR051207">
    <property type="entry name" value="ComplexI_NDUFA9_subunit"/>
</dbReference>
<dbReference type="EMBL" id="BAFH01000002">
    <property type="protein sequence ID" value="GAB61547.1"/>
    <property type="molecule type" value="Genomic_DNA"/>
</dbReference>
<dbReference type="STRING" id="247490.KSU1_B0690"/>
<name>I3IIK2_9BACT</name>
<gene>
    <name evidence="2" type="ORF">KSU1_B0690</name>
</gene>
<dbReference type="PANTHER" id="PTHR12126">
    <property type="entry name" value="NADH-UBIQUINONE OXIDOREDUCTASE 39 KDA SUBUNIT-RELATED"/>
    <property type="match status" value="1"/>
</dbReference>
<dbReference type="Gene3D" id="3.40.50.720">
    <property type="entry name" value="NAD(P)-binding Rossmann-like Domain"/>
    <property type="match status" value="1"/>
</dbReference>
<dbReference type="CDD" id="cd05271">
    <property type="entry name" value="NDUFA9_like_SDR_a"/>
    <property type="match status" value="1"/>
</dbReference>